<dbReference type="RefSeq" id="WP_040009663.1">
    <property type="nucleotide sequence ID" value="NZ_CP009574.1"/>
</dbReference>
<feature type="chain" id="PRO_5001934340" description="GH64 domain-containing protein" evidence="1">
    <location>
        <begin position="21"/>
        <end position="671"/>
    </location>
</feature>
<dbReference type="Pfam" id="PF16483">
    <property type="entry name" value="Glyco_hydro_64"/>
    <property type="match status" value="1"/>
</dbReference>
<dbReference type="AlphaFoldDB" id="A0A097EPX4"/>
<evidence type="ECO:0000313" key="3">
    <source>
        <dbReference type="EMBL" id="AIT09618.1"/>
    </source>
</evidence>
<organism evidence="3 4">
    <name type="scientific">Candidatus Francisella endociliophora</name>
    <dbReference type="NCBI Taxonomy" id="653937"/>
    <lineage>
        <taxon>Bacteria</taxon>
        <taxon>Pseudomonadati</taxon>
        <taxon>Pseudomonadota</taxon>
        <taxon>Gammaproteobacteria</taxon>
        <taxon>Thiotrichales</taxon>
        <taxon>Francisellaceae</taxon>
        <taxon>Francisella</taxon>
    </lineage>
</organism>
<proteinExistence type="predicted"/>
<evidence type="ECO:0000259" key="2">
    <source>
        <dbReference type="PROSITE" id="PS52006"/>
    </source>
</evidence>
<dbReference type="STRING" id="1547445.LO80_06340"/>
<accession>A0A097EPX4</accession>
<feature type="signal peptide" evidence="1">
    <location>
        <begin position="1"/>
        <end position="20"/>
    </location>
</feature>
<gene>
    <name evidence="3" type="ORF">LO80_06340</name>
</gene>
<dbReference type="Gene3D" id="2.60.110.10">
    <property type="entry name" value="Thaumatin"/>
    <property type="match status" value="1"/>
</dbReference>
<evidence type="ECO:0000313" key="4">
    <source>
        <dbReference type="Proteomes" id="UP000029672"/>
    </source>
</evidence>
<keyword evidence="1" id="KW-0732">Signal</keyword>
<reference evidence="3 4" key="1">
    <citation type="submission" date="2014-10" db="EMBL/GenBank/DDBJ databases">
        <title>Whole genome sequence of Francisella endociliophora strain FSC1006, isolated from a laboratory culture of the marine ciliate Euplotes raikovi.</title>
        <authorList>
            <person name="Granberg M."/>
            <person name="Backman S."/>
            <person name="Lundmark E."/>
            <person name="Nilsson E."/>
            <person name="Karlsson E."/>
            <person name="Thelaus J."/>
            <person name="Ohrman C."/>
            <person name="Larkeryd A."/>
            <person name="Stenberg P."/>
        </authorList>
    </citation>
    <scope>NUCLEOTIDE SEQUENCE [LARGE SCALE GENOMIC DNA]</scope>
    <source>
        <strain evidence="3 4">FSC1006</strain>
    </source>
</reference>
<dbReference type="HOGENOM" id="CLU_409251_0_0_6"/>
<dbReference type="InterPro" id="IPR037176">
    <property type="entry name" value="Osmotin/thaumatin-like_sf"/>
</dbReference>
<keyword evidence="4" id="KW-1185">Reference proteome</keyword>
<name>A0A097EPX4_9GAMM</name>
<evidence type="ECO:0000256" key="1">
    <source>
        <dbReference type="SAM" id="SignalP"/>
    </source>
</evidence>
<dbReference type="InterPro" id="IPR032477">
    <property type="entry name" value="Glyco_hydro_64"/>
</dbReference>
<sequence>MLKKALMILALSATSTYCLASDTNFLTLKISNNINENGGSHTVNLAFYALLNDSSNCVYKIKGDGTKSSPATLDCIDPSTLTQDEALPTEYYKTLSASDKTLYITIPRGIKSSRIYESIDGYTPLTVSANKVNSPSNPTIKTSKIIFDYSEISTSTTNSNAFYDISAVDNFSIPAAIISTTSAGVVTKSGFDTSLTREDIFNNVKDNITKYTQNNSELANLWNNLFVLDSSDNIIRLLSPQNDPTASSSFLYSTISAFDNISTLTGTESYFYNNDYGNYILKAFEHYDTSNPLYISDNQYCVYKATYDKATNILTFINATDEMNEHSGTSSSTYLENICKNNDNMPQTINVNLKTGLGSGSTMDMTCVDGTDACKISLSSGDGLSGVNNLALFGPGTQVGTTWNILTGSVAPFSNPGANSTNSYVRLTQNILAAIVSGEFPQDTSITAPLGKAPANINASSFMQHPDKFFDNNTSFISSAGLSTNWSWFDVYSKAILDNKPIFPNDFGIQIYTWPYSDSFNIQVNQNGVNVGLDGTLTTDEGGTYELNILPFSSKLEAVTGAKAYCSQGSTSAPTVTKLVWDIPDNQDPDAKYFIGNGSIPVADLIEMQNLTTDDRSTITMSLDTLRTLNPNQNWYVYSCVGDSCPKSTDTKISAKVKRSTLATKKLKCEL</sequence>
<dbReference type="Proteomes" id="UP000029672">
    <property type="component" value="Chromosome"/>
</dbReference>
<protein>
    <recommendedName>
        <fullName evidence="2">GH64 domain-containing protein</fullName>
    </recommendedName>
</protein>
<dbReference type="PROSITE" id="PS52006">
    <property type="entry name" value="GH64"/>
    <property type="match status" value="1"/>
</dbReference>
<dbReference type="KEGG" id="frf:LO80_06340"/>
<dbReference type="EMBL" id="CP009574">
    <property type="protein sequence ID" value="AIT09618.1"/>
    <property type="molecule type" value="Genomic_DNA"/>
</dbReference>
<feature type="domain" description="GH64" evidence="2">
    <location>
        <begin position="23"/>
        <end position="365"/>
    </location>
</feature>